<dbReference type="GO" id="GO:0016020">
    <property type="term" value="C:membrane"/>
    <property type="evidence" value="ECO:0007669"/>
    <property type="project" value="UniProtKB-SubCell"/>
</dbReference>
<sequence length="140" mass="15541">MENALLGPVLGQVAVTILAFIMLFVRRIPALTSMKATNAQLQDKANLALLPDKAKFAGENYNHQFEMPVLFYVLCLGAMATGLGDALTVQLAWAYVGLRLVHHVIHVTYNKVMHRFAVFMLSGLVIVAMFGQIAFKYWSI</sequence>
<evidence type="ECO:0000313" key="6">
    <source>
        <dbReference type="EMBL" id="SDE23132.1"/>
    </source>
</evidence>
<keyword evidence="3 5" id="KW-1133">Transmembrane helix</keyword>
<gene>
    <name evidence="6" type="ORF">SAMN04488071_2403</name>
</gene>
<dbReference type="SUPFAM" id="SSF161084">
    <property type="entry name" value="MAPEG domain-like"/>
    <property type="match status" value="1"/>
</dbReference>
<proteinExistence type="predicted"/>
<evidence type="ECO:0000256" key="4">
    <source>
        <dbReference type="ARBA" id="ARBA00023136"/>
    </source>
</evidence>
<evidence type="ECO:0000256" key="1">
    <source>
        <dbReference type="ARBA" id="ARBA00004370"/>
    </source>
</evidence>
<dbReference type="Gene3D" id="1.20.120.550">
    <property type="entry name" value="Membrane associated eicosanoid/glutathione metabolism-like domain"/>
    <property type="match status" value="1"/>
</dbReference>
<name>A0A1G7B842_9PROT</name>
<protein>
    <recommendedName>
        <fullName evidence="8">MAPEG family protein</fullName>
    </recommendedName>
</protein>
<dbReference type="STRING" id="637679.GCA_001550055_03568"/>
<keyword evidence="2 5" id="KW-0812">Transmembrane</keyword>
<reference evidence="6 7" key="1">
    <citation type="submission" date="2016-10" db="EMBL/GenBank/DDBJ databases">
        <authorList>
            <person name="de Groot N.N."/>
        </authorList>
    </citation>
    <scope>NUCLEOTIDE SEQUENCE [LARGE SCALE GENOMIC DNA]</scope>
    <source>
        <strain evidence="6 7">CGMCC 1.9109</strain>
    </source>
</reference>
<organism evidence="6 7">
    <name type="scientific">Kordiimonas lacus</name>
    <dbReference type="NCBI Taxonomy" id="637679"/>
    <lineage>
        <taxon>Bacteria</taxon>
        <taxon>Pseudomonadati</taxon>
        <taxon>Pseudomonadota</taxon>
        <taxon>Alphaproteobacteria</taxon>
        <taxon>Kordiimonadales</taxon>
        <taxon>Kordiimonadaceae</taxon>
        <taxon>Kordiimonas</taxon>
    </lineage>
</organism>
<dbReference type="Pfam" id="PF01124">
    <property type="entry name" value="MAPEG"/>
    <property type="match status" value="1"/>
</dbReference>
<dbReference type="AlphaFoldDB" id="A0A1G7B842"/>
<feature type="transmembrane region" description="Helical" evidence="5">
    <location>
        <begin position="6"/>
        <end position="25"/>
    </location>
</feature>
<evidence type="ECO:0000256" key="2">
    <source>
        <dbReference type="ARBA" id="ARBA00022692"/>
    </source>
</evidence>
<evidence type="ECO:0000313" key="7">
    <source>
        <dbReference type="Proteomes" id="UP000183685"/>
    </source>
</evidence>
<evidence type="ECO:0000256" key="3">
    <source>
        <dbReference type="ARBA" id="ARBA00022989"/>
    </source>
</evidence>
<dbReference type="InterPro" id="IPR001129">
    <property type="entry name" value="Membr-assoc_MAPEG"/>
</dbReference>
<feature type="transmembrane region" description="Helical" evidence="5">
    <location>
        <begin position="116"/>
        <end position="135"/>
    </location>
</feature>
<keyword evidence="4 5" id="KW-0472">Membrane</keyword>
<evidence type="ECO:0000256" key="5">
    <source>
        <dbReference type="SAM" id="Phobius"/>
    </source>
</evidence>
<dbReference type="EMBL" id="FNAK01000005">
    <property type="protein sequence ID" value="SDE23132.1"/>
    <property type="molecule type" value="Genomic_DNA"/>
</dbReference>
<feature type="transmembrane region" description="Helical" evidence="5">
    <location>
        <begin position="69"/>
        <end position="96"/>
    </location>
</feature>
<evidence type="ECO:0008006" key="8">
    <source>
        <dbReference type="Google" id="ProtNLM"/>
    </source>
</evidence>
<dbReference type="Proteomes" id="UP000183685">
    <property type="component" value="Unassembled WGS sequence"/>
</dbReference>
<keyword evidence="7" id="KW-1185">Reference proteome</keyword>
<dbReference type="InterPro" id="IPR023352">
    <property type="entry name" value="MAPEG-like_dom_sf"/>
</dbReference>
<accession>A0A1G7B842</accession>
<comment type="subcellular location">
    <subcellularLocation>
        <location evidence="1">Membrane</location>
    </subcellularLocation>
</comment>